<evidence type="ECO:0000313" key="1">
    <source>
        <dbReference type="EMBL" id="MBW31803.1"/>
    </source>
</evidence>
<reference evidence="1" key="1">
    <citation type="submission" date="2018-01" db="EMBL/GenBank/DDBJ databases">
        <title>An insight into the sialome of Amazonian anophelines.</title>
        <authorList>
            <person name="Ribeiro J.M."/>
            <person name="Scarpassa V."/>
            <person name="Calvo E."/>
        </authorList>
    </citation>
    <scope>NUCLEOTIDE SEQUENCE</scope>
    <source>
        <tissue evidence="1">Salivary glands</tissue>
    </source>
</reference>
<proteinExistence type="predicted"/>
<sequence length="127" mass="14787">MVRSFSVSWRRVLRMNSHLSLCLYLSEGRDLLATQYSAEPALVTAREDWPINPSRSSNTSMHDTMSHRVHSVYVAVWRPNQQQTVGPRCASIDRYWTDPCSYYCRRTHWTAVENERAQTNPHRGSES</sequence>
<protein>
    <submittedName>
        <fullName evidence="1">Putative secreted peptide</fullName>
    </submittedName>
</protein>
<dbReference type="EMBL" id="GGFM01011052">
    <property type="protein sequence ID" value="MBW31803.1"/>
    <property type="molecule type" value="Transcribed_RNA"/>
</dbReference>
<organism evidence="1">
    <name type="scientific">Anopheles braziliensis</name>
    <dbReference type="NCBI Taxonomy" id="58242"/>
    <lineage>
        <taxon>Eukaryota</taxon>
        <taxon>Metazoa</taxon>
        <taxon>Ecdysozoa</taxon>
        <taxon>Arthropoda</taxon>
        <taxon>Hexapoda</taxon>
        <taxon>Insecta</taxon>
        <taxon>Pterygota</taxon>
        <taxon>Neoptera</taxon>
        <taxon>Endopterygota</taxon>
        <taxon>Diptera</taxon>
        <taxon>Nematocera</taxon>
        <taxon>Culicoidea</taxon>
        <taxon>Culicidae</taxon>
        <taxon>Anophelinae</taxon>
        <taxon>Anopheles</taxon>
    </lineage>
</organism>
<accession>A0A2M3ZTH3</accession>
<dbReference type="AlphaFoldDB" id="A0A2M3ZTH3"/>
<name>A0A2M3ZTH3_9DIPT</name>